<dbReference type="RefSeq" id="WP_108691044.1">
    <property type="nucleotide sequence ID" value="NZ_QCYH01000002.1"/>
</dbReference>
<gene>
    <name evidence="6" type="ORF">DC366_04695</name>
</gene>
<evidence type="ECO:0000256" key="3">
    <source>
        <dbReference type="ARBA" id="ARBA00023002"/>
    </source>
</evidence>
<dbReference type="AlphaFoldDB" id="A0A2T7G9H3"/>
<dbReference type="OrthoDB" id="7233724at2"/>
<dbReference type="InterPro" id="IPR009100">
    <property type="entry name" value="AcylCoA_DH/oxidase_NM_dom_sf"/>
</dbReference>
<dbReference type="Gene3D" id="2.40.110.10">
    <property type="entry name" value="Butyryl-CoA Dehydrogenase, subunit A, domain 2"/>
    <property type="match status" value="1"/>
</dbReference>
<dbReference type="InterPro" id="IPR024674">
    <property type="entry name" value="HpaB/PvcC/4-BUDH_N"/>
</dbReference>
<keyword evidence="7" id="KW-1185">Reference proteome</keyword>
<evidence type="ECO:0000259" key="5">
    <source>
        <dbReference type="Pfam" id="PF11794"/>
    </source>
</evidence>
<name>A0A2T7G9H3_9RHOB</name>
<dbReference type="GO" id="GO:0016627">
    <property type="term" value="F:oxidoreductase activity, acting on the CH-CH group of donors"/>
    <property type="evidence" value="ECO:0007669"/>
    <property type="project" value="InterPro"/>
</dbReference>
<dbReference type="SUPFAM" id="SSF47203">
    <property type="entry name" value="Acyl-CoA dehydrogenase C-terminal domain-like"/>
    <property type="match status" value="1"/>
</dbReference>
<dbReference type="Pfam" id="PF03241">
    <property type="entry name" value="HpaB"/>
    <property type="match status" value="1"/>
</dbReference>
<dbReference type="Gene3D" id="1.10.3140.10">
    <property type="entry name" value="4-hydroxybutyryl-coa dehydratase, domain 1"/>
    <property type="match status" value="1"/>
</dbReference>
<feature type="domain" description="HpaB/PvcC/4-BUDH C-terminal" evidence="4">
    <location>
        <begin position="279"/>
        <end position="473"/>
    </location>
</feature>
<proteinExistence type="predicted"/>
<dbReference type="InterPro" id="IPR024719">
    <property type="entry name" value="HpaB/PvcC/4-BUDH_C"/>
</dbReference>
<keyword evidence="1" id="KW-0285">Flavoprotein</keyword>
<dbReference type="SUPFAM" id="SSF56645">
    <property type="entry name" value="Acyl-CoA dehydrogenase NM domain-like"/>
    <property type="match status" value="1"/>
</dbReference>
<dbReference type="InterPro" id="IPR036250">
    <property type="entry name" value="AcylCo_DH-like_C"/>
</dbReference>
<dbReference type="InterPro" id="IPR046373">
    <property type="entry name" value="Acyl-CoA_Oxase/DH_mid-dom_sf"/>
</dbReference>
<protein>
    <submittedName>
        <fullName evidence="6">4-hydroxyphenylacetate 3-hydroxylase</fullName>
    </submittedName>
</protein>
<evidence type="ECO:0000256" key="1">
    <source>
        <dbReference type="ARBA" id="ARBA00022630"/>
    </source>
</evidence>
<evidence type="ECO:0000313" key="6">
    <source>
        <dbReference type="EMBL" id="PVA11070.1"/>
    </source>
</evidence>
<dbReference type="EMBL" id="QCYH01000002">
    <property type="protein sequence ID" value="PVA11070.1"/>
    <property type="molecule type" value="Genomic_DNA"/>
</dbReference>
<dbReference type="Pfam" id="PF11794">
    <property type="entry name" value="HpaB_N"/>
    <property type="match status" value="1"/>
</dbReference>
<evidence type="ECO:0000259" key="4">
    <source>
        <dbReference type="Pfam" id="PF03241"/>
    </source>
</evidence>
<keyword evidence="2" id="KW-0274">FAD</keyword>
<reference evidence="6 7" key="1">
    <citation type="submission" date="2018-04" db="EMBL/GenBank/DDBJ databases">
        <title>Pelagivirga bohaiensis gen. nov., sp. nov., a bacterium isolated from the Bohai Sea.</title>
        <authorList>
            <person name="Ji X."/>
        </authorList>
    </citation>
    <scope>NUCLEOTIDE SEQUENCE [LARGE SCALE GENOMIC DNA]</scope>
    <source>
        <strain evidence="6 7">BH-SD19</strain>
    </source>
</reference>
<dbReference type="PANTHER" id="PTHR36117">
    <property type="entry name" value="4-HYDROXYPHENYLACETATE 3-MONOOXYGENASE-RELATED"/>
    <property type="match status" value="1"/>
</dbReference>
<dbReference type="Gene3D" id="1.20.140.10">
    <property type="entry name" value="Butyryl-CoA Dehydrogenase, subunit A, domain 3"/>
    <property type="match status" value="1"/>
</dbReference>
<keyword evidence="3" id="KW-0560">Oxidoreductase</keyword>
<comment type="caution">
    <text evidence="6">The sequence shown here is derived from an EMBL/GenBank/DDBJ whole genome shotgun (WGS) entry which is preliminary data.</text>
</comment>
<evidence type="ECO:0000313" key="7">
    <source>
        <dbReference type="Proteomes" id="UP000244446"/>
    </source>
</evidence>
<dbReference type="InterPro" id="IPR004925">
    <property type="entry name" value="HpaB/PvcC/4-BUDH"/>
</dbReference>
<evidence type="ECO:0000256" key="2">
    <source>
        <dbReference type="ARBA" id="ARBA00022827"/>
    </source>
</evidence>
<organism evidence="6 7">
    <name type="scientific">Pelagivirga sediminicola</name>
    <dbReference type="NCBI Taxonomy" id="2170575"/>
    <lineage>
        <taxon>Bacteria</taxon>
        <taxon>Pseudomonadati</taxon>
        <taxon>Pseudomonadota</taxon>
        <taxon>Alphaproteobacteria</taxon>
        <taxon>Rhodobacterales</taxon>
        <taxon>Paracoccaceae</taxon>
        <taxon>Pelagivirga</taxon>
    </lineage>
</organism>
<dbReference type="Proteomes" id="UP000244446">
    <property type="component" value="Unassembled WGS sequence"/>
</dbReference>
<accession>A0A2T7G9H3</accession>
<sequence>MVRTAKDYREAMRAEREIYIDGARVADIATHPAFAPLIDLRAHIYDMQLDPAHRDVLTKTAQGQTDTVSAALPFSQSDWWAKRRATDRILDDIGGIAARTGDETVGEFWALHDCRDALVDLDPQFGGNIDRHVRAAIEDDLFNVSANTDSKGDRSRPPQNQDPDILLRVVRETDAGVIVRGAKFETGAAYADRAYTKPNIAAWGDRLAPEYAVGFVCDLNAKGLKFICRSGFARPGTERDYPLSNRFDEIEALVVFDDVLIPWEDVLFYRQPRAATLIRATLHRYSAFAFVHRILRFGDMLIGAALMNVRHTGLEGQQGVRDKLAKLAVWREGLHAHLTAAIALGEKSPAGLMMPNQSLLHAGRVHATACLHEMVNITRELCGGQVSLTPSAAAFEAPETEAWLAKYYAQGDTWSAEERRKLMAFARDLVSSDYAGHRLGLQLFAQSPAYAQLASVYRHFDWDGPLAMVRDAAGLEAQSSASAAAGDGRIPSQGACGWHDPKLPRVKRSLVNLDDYFET</sequence>
<feature type="domain" description="HpaB/PvcC/4-BUDH N-terminal" evidence="5">
    <location>
        <begin position="4"/>
        <end position="267"/>
    </location>
</feature>
<dbReference type="PANTHER" id="PTHR36117:SF3">
    <property type="entry name" value="4-HYDROXYPHENYLACETATE 3-MONOOXYGENASE-RELATED"/>
    <property type="match status" value="1"/>
</dbReference>